<sequence>MGTSTGPAFRDERAMSRPAKRSTSQDVARAAGVSRTTVSFVLNDKPGLSIPEETRSRILDAAQRLDYRPLASARALAAGRSDVALLSIPDMPIGPAISRFVEELATALAQHGLTLVTHLEGAHGKALQDVCATVGASVVIGFVPFDPDTAQALYRAGADTVLPSEPDDSRDMRLAGRLQAEHLIGRGHRRIGYAFPGHSGLHQMAEERLRGAIDACHDAGIDPPVVVTTDLEIAGAVQAVTRWEAESVTGICAFNDETAIAVLAGMHERGLSAPADFAVIGADDIPTARLTIPALTTVSFNLHEVGRRRAEAVMASLSGRQPAATSMPDDQVQVVQRSST</sequence>
<dbReference type="RefSeq" id="WP_084713974.1">
    <property type="nucleotide sequence ID" value="NZ_JBHEZZ010000007.1"/>
</dbReference>
<dbReference type="Pfam" id="PF13377">
    <property type="entry name" value="Peripla_BP_3"/>
    <property type="match status" value="1"/>
</dbReference>
<evidence type="ECO:0000256" key="2">
    <source>
        <dbReference type="ARBA" id="ARBA00023125"/>
    </source>
</evidence>
<keyword evidence="1" id="KW-0805">Transcription regulation</keyword>
<dbReference type="Pfam" id="PF00356">
    <property type="entry name" value="LacI"/>
    <property type="match status" value="1"/>
</dbReference>
<comment type="caution">
    <text evidence="6">The sequence shown here is derived from an EMBL/GenBank/DDBJ whole genome shotgun (WGS) entry which is preliminary data.</text>
</comment>
<dbReference type="SUPFAM" id="SSF53822">
    <property type="entry name" value="Periplasmic binding protein-like I"/>
    <property type="match status" value="1"/>
</dbReference>
<dbReference type="InterPro" id="IPR028082">
    <property type="entry name" value="Peripla_BP_I"/>
</dbReference>
<evidence type="ECO:0000256" key="1">
    <source>
        <dbReference type="ARBA" id="ARBA00023015"/>
    </source>
</evidence>
<dbReference type="EMBL" id="JBHEZZ010000007">
    <property type="protein sequence ID" value="MFC1402724.1"/>
    <property type="molecule type" value="Genomic_DNA"/>
</dbReference>
<keyword evidence="2 6" id="KW-0238">DNA-binding</keyword>
<dbReference type="InterPro" id="IPR010982">
    <property type="entry name" value="Lambda_DNA-bd_dom_sf"/>
</dbReference>
<dbReference type="Proteomes" id="UP001592528">
    <property type="component" value="Unassembled WGS sequence"/>
</dbReference>
<evidence type="ECO:0000313" key="6">
    <source>
        <dbReference type="EMBL" id="MFC1402724.1"/>
    </source>
</evidence>
<dbReference type="CDD" id="cd01392">
    <property type="entry name" value="HTH_LacI"/>
    <property type="match status" value="1"/>
</dbReference>
<feature type="domain" description="HTH lacI-type" evidence="5">
    <location>
        <begin position="22"/>
        <end position="78"/>
    </location>
</feature>
<keyword evidence="3" id="KW-0804">Transcription</keyword>
<dbReference type="GO" id="GO:0003677">
    <property type="term" value="F:DNA binding"/>
    <property type="evidence" value="ECO:0007669"/>
    <property type="project" value="UniProtKB-KW"/>
</dbReference>
<gene>
    <name evidence="6" type="ORF">ACEZDJ_15655</name>
</gene>
<dbReference type="PANTHER" id="PTHR30146:SF153">
    <property type="entry name" value="LACTOSE OPERON REPRESSOR"/>
    <property type="match status" value="1"/>
</dbReference>
<feature type="region of interest" description="Disordered" evidence="4">
    <location>
        <begin position="1"/>
        <end position="28"/>
    </location>
</feature>
<dbReference type="SMART" id="SM00354">
    <property type="entry name" value="HTH_LACI"/>
    <property type="match status" value="1"/>
</dbReference>
<evidence type="ECO:0000259" key="5">
    <source>
        <dbReference type="PROSITE" id="PS50932"/>
    </source>
</evidence>
<evidence type="ECO:0000313" key="7">
    <source>
        <dbReference type="Proteomes" id="UP001592528"/>
    </source>
</evidence>
<accession>A0ABV6UMQ4</accession>
<feature type="region of interest" description="Disordered" evidence="4">
    <location>
        <begin position="318"/>
        <end position="340"/>
    </location>
</feature>
<name>A0ABV6UMQ4_9ACTN</name>
<protein>
    <submittedName>
        <fullName evidence="6">LacI family DNA-binding transcriptional regulator</fullName>
    </submittedName>
</protein>
<proteinExistence type="predicted"/>
<evidence type="ECO:0000256" key="4">
    <source>
        <dbReference type="SAM" id="MobiDB-lite"/>
    </source>
</evidence>
<dbReference type="InterPro" id="IPR000843">
    <property type="entry name" value="HTH_LacI"/>
</dbReference>
<dbReference type="PANTHER" id="PTHR30146">
    <property type="entry name" value="LACI-RELATED TRANSCRIPTIONAL REPRESSOR"/>
    <property type="match status" value="1"/>
</dbReference>
<dbReference type="InterPro" id="IPR046335">
    <property type="entry name" value="LacI/GalR-like_sensor"/>
</dbReference>
<dbReference type="SUPFAM" id="SSF47413">
    <property type="entry name" value="lambda repressor-like DNA-binding domains"/>
    <property type="match status" value="1"/>
</dbReference>
<dbReference type="Gene3D" id="1.10.260.40">
    <property type="entry name" value="lambda repressor-like DNA-binding domains"/>
    <property type="match status" value="1"/>
</dbReference>
<keyword evidence="7" id="KW-1185">Reference proteome</keyword>
<dbReference type="PROSITE" id="PS50932">
    <property type="entry name" value="HTH_LACI_2"/>
    <property type="match status" value="1"/>
</dbReference>
<evidence type="ECO:0000256" key="3">
    <source>
        <dbReference type="ARBA" id="ARBA00023163"/>
    </source>
</evidence>
<organism evidence="6 7">
    <name type="scientific">Streptacidiphilus cavernicola</name>
    <dbReference type="NCBI Taxonomy" id="3342716"/>
    <lineage>
        <taxon>Bacteria</taxon>
        <taxon>Bacillati</taxon>
        <taxon>Actinomycetota</taxon>
        <taxon>Actinomycetes</taxon>
        <taxon>Kitasatosporales</taxon>
        <taxon>Streptomycetaceae</taxon>
        <taxon>Streptacidiphilus</taxon>
    </lineage>
</organism>
<dbReference type="Gene3D" id="3.40.50.2300">
    <property type="match status" value="2"/>
</dbReference>
<reference evidence="6 7" key="1">
    <citation type="submission" date="2024-09" db="EMBL/GenBank/DDBJ databases">
        <authorList>
            <person name="Lee S.D."/>
        </authorList>
    </citation>
    <scope>NUCLEOTIDE SEQUENCE [LARGE SCALE GENOMIC DNA]</scope>
    <source>
        <strain evidence="6 7">N1-5</strain>
    </source>
</reference>
<dbReference type="CDD" id="cd06267">
    <property type="entry name" value="PBP1_LacI_sugar_binding-like"/>
    <property type="match status" value="1"/>
</dbReference>